<dbReference type="EMBL" id="JANUEK010000009">
    <property type="protein sequence ID" value="MCS4281583.1"/>
    <property type="molecule type" value="Genomic_DNA"/>
</dbReference>
<dbReference type="Gene3D" id="3.40.50.300">
    <property type="entry name" value="P-loop containing nucleotide triphosphate hydrolases"/>
    <property type="match status" value="1"/>
</dbReference>
<gene>
    <name evidence="2" type="ORF">M2412_003600</name>
</gene>
<keyword evidence="1" id="KW-0175">Coiled coil</keyword>
<evidence type="ECO:0008006" key="4">
    <source>
        <dbReference type="Google" id="ProtNLM"/>
    </source>
</evidence>
<reference evidence="2" key="1">
    <citation type="submission" date="2022-08" db="EMBL/GenBank/DDBJ databases">
        <title>Genomic analyses of the natural microbiome of Caenorhabditis elegans.</title>
        <authorList>
            <person name="Samuel B."/>
        </authorList>
    </citation>
    <scope>NUCLEOTIDE SEQUENCE</scope>
    <source>
        <strain evidence="2">BIGb0277</strain>
    </source>
</reference>
<evidence type="ECO:0000256" key="1">
    <source>
        <dbReference type="SAM" id="Coils"/>
    </source>
</evidence>
<evidence type="ECO:0000313" key="3">
    <source>
        <dbReference type="Proteomes" id="UP001320691"/>
    </source>
</evidence>
<dbReference type="RefSeq" id="WP_259262052.1">
    <property type="nucleotide sequence ID" value="NZ_JANUEK010000009.1"/>
</dbReference>
<dbReference type="SUPFAM" id="SSF52540">
    <property type="entry name" value="P-loop containing nucleoside triphosphate hydrolases"/>
    <property type="match status" value="1"/>
</dbReference>
<dbReference type="AlphaFoldDB" id="A0AAW5PPF3"/>
<dbReference type="InterPro" id="IPR027417">
    <property type="entry name" value="P-loop_NTPase"/>
</dbReference>
<dbReference type="Proteomes" id="UP001320691">
    <property type="component" value="Unassembled WGS sequence"/>
</dbReference>
<name>A0AAW5PPF3_9GAMM</name>
<accession>A0AAW5PPF3</accession>
<feature type="coiled-coil region" evidence="1">
    <location>
        <begin position="516"/>
        <end position="625"/>
    </location>
</feature>
<feature type="coiled-coil region" evidence="1">
    <location>
        <begin position="415"/>
        <end position="449"/>
    </location>
</feature>
<comment type="caution">
    <text evidence="2">The sequence shown here is derived from an EMBL/GenBank/DDBJ whole genome shotgun (WGS) entry which is preliminary data.</text>
</comment>
<organism evidence="2 3">
    <name type="scientific">Stenotrophomonas rhizophila</name>
    <dbReference type="NCBI Taxonomy" id="216778"/>
    <lineage>
        <taxon>Bacteria</taxon>
        <taxon>Pseudomonadati</taxon>
        <taxon>Pseudomonadota</taxon>
        <taxon>Gammaproteobacteria</taxon>
        <taxon>Lysobacterales</taxon>
        <taxon>Lysobacteraceae</taxon>
        <taxon>Stenotrophomonas</taxon>
    </lineage>
</organism>
<sequence>MSGLFPEVDSNDVPFLLRLTHLLDQRERSWFVQAETKDAGSRLARLPVGREGSAATAAIGPLRKTVSDRLRHAGELASQVANEISEWEALISQRLANEVQVGRVTRTVAEIASELQGFAVKFDLSIEIPVTANPSTKSSASIQAYHRSLMASVRVKQTLAAERSHELAALAGTIVPYEAERKRGSEIEDQVSVLKSDIERGQSEIAQHAIARELVAREIELGHRRLGELGVAIDAIRAAEISKERLEHLNASYAAYVAESTVRENEAALLRVEADRIQRVLAEASQASSKVAALMQALKGLDTAADLAVAWARDVEEEASLTSAMRACQEGTEAKLRSYSEAVNTHAAAARRHSEAKARQAIASSAVDVVRQALSVLVTQLPEGSEDCPACGVHHGADELQRRLKKSLETGGPDLQAAESDLRKASEGLANAESEMAATLADLQLSRKQAGELSLRVDEISRRVQDYLRNDQLAGSGSPAEATGRIVAQSRRLSAELLESRASLDEQMQRLEPGQPDRVRAELAAAEERLESYRAEIRGVRESIARETAELARHQSISNLQSTAQLEIDRMALEAEVLALRRRTYDIAVEVGKVEEATLRRREQLAKLQEQLGALQSRVAVIESHWRALLLPGKPSEELVAAYSAAAAEELREIASAGDCLASLAIDIDINHHLESQGAIQEILDMKRGSYSEAEHAASLRARQEEAQLNVQELARLSSALETLSKRLALEIENIHDHVTSVVPSWQGMLKQIIRDQRFASTSLDFHSHYRKEHASVHVPLHGADTPVPLVASEAQMTDLQLTFLLSMAVNHRWSRWRGLLLDDPTQHHDLVHASSVFDVLRDYIVDHSFQVVIATHDAAQAGYFRRKLLNDGVDARIWSLVPEEGGVVARLSR</sequence>
<proteinExistence type="predicted"/>
<evidence type="ECO:0000313" key="2">
    <source>
        <dbReference type="EMBL" id="MCS4281583.1"/>
    </source>
</evidence>
<protein>
    <recommendedName>
        <fullName evidence="4">Chromosome segregation protein SMC</fullName>
    </recommendedName>
</protein>